<evidence type="ECO:0000259" key="1">
    <source>
        <dbReference type="Pfam" id="PF16249"/>
    </source>
</evidence>
<dbReference type="AlphaFoldDB" id="A0AAP9D0D0"/>
<protein>
    <submittedName>
        <fullName evidence="2">DUF4906 domain-containing protein</fullName>
    </submittedName>
</protein>
<reference evidence="2 3" key="1">
    <citation type="submission" date="2019-03" db="EMBL/GenBank/DDBJ databases">
        <title>Complete genome assembly of MDR B. fragilis.</title>
        <authorList>
            <person name="Sydenham T.V."/>
            <person name="Hasman H."/>
            <person name="Justesen U.S."/>
        </authorList>
    </citation>
    <scope>NUCLEOTIDE SEQUENCE [LARGE SCALE GENOMIC DNA]</scope>
    <source>
        <strain evidence="2 3">DCMOUH0067B</strain>
    </source>
</reference>
<evidence type="ECO:0000313" key="2">
    <source>
        <dbReference type="EMBL" id="QCQ37932.1"/>
    </source>
</evidence>
<dbReference type="EMBL" id="CP036553">
    <property type="protein sequence ID" value="QCQ37932.1"/>
    <property type="molecule type" value="Genomic_DNA"/>
</dbReference>
<name>A0AAP9D0D0_BACFG</name>
<evidence type="ECO:0000313" key="3">
    <source>
        <dbReference type="Proteomes" id="UP000028294"/>
    </source>
</evidence>
<accession>A0AAP9D0D0</accession>
<organism evidence="2 3">
    <name type="scientific">Bacteroides fragilis</name>
    <dbReference type="NCBI Taxonomy" id="817"/>
    <lineage>
        <taxon>Bacteria</taxon>
        <taxon>Pseudomonadati</taxon>
        <taxon>Bacteroidota</taxon>
        <taxon>Bacteroidia</taxon>
        <taxon>Bacteroidales</taxon>
        <taxon>Bacteroidaceae</taxon>
        <taxon>Bacteroides</taxon>
    </lineage>
</organism>
<dbReference type="InterPro" id="IPR032594">
    <property type="entry name" value="DUF4906"/>
</dbReference>
<proteinExistence type="predicted"/>
<dbReference type="Pfam" id="PF16249">
    <property type="entry name" value="DUF4906"/>
    <property type="match status" value="1"/>
</dbReference>
<feature type="domain" description="DUF4906" evidence="1">
    <location>
        <begin position="323"/>
        <end position="396"/>
    </location>
</feature>
<gene>
    <name evidence="2" type="ORF">IA74_018515</name>
</gene>
<dbReference type="Proteomes" id="UP000028294">
    <property type="component" value="Chromosome"/>
</dbReference>
<sequence>MVGEFSVNLIRFDVYKNNNDMKQTWKNKWLMLLGGVILLGGLSGCEDRTEEAVVPPADSEEVTVSMVFGFAEDSSDNDPQRLASTARLNGSPQRLASTARLNGSPQRLAVESSKAAFDVNLSSGTMTRGGTSVPDQLYNLEIRQYDSNGTYKNGKDYGNVALGKHLEVTLSALTDCQLLIVARGNGGAIAALGSNSLEKVQAMDVNSSVINAINPSNSEDMKKMPYVLHLEHVNVVTGTDGKAVIQSPEGSYDTRLLLKRLAARLTVEWTYAVSGYTLKQLLLQSVPLNYAVIPTPDSEGNYPSILDQFTTLQIKNVAQSGSYSCWVPANMRGEKPAANSETQRTKENAPKGSSFFNFVAVSDQDAKVKLDYRVYIGGRQSTNFDIKSNANYDYTVNFAHSGIPTSDKRVTYINPVPASENNENFVPTANCFMVSAGGGFCFDPLAYQQNGDPDKTNDVLKGWCEASGGITTMKLLWQTKEDGDIGEPVMGIVTSEDDHTNIVDLKRTDGTDPTLYPVKNKGEARVYCRVAPGTTGGSGVIAAYGADGKILWSWHVWVTDYRPDATGDADVQEPLTKRKLKFTYGNHGNQLPMMDRNLGAMAGYAGVPPSDVEKFKTHGFHYQWGRKDPYPSSYSNKPITIVNLPTPMTKPIVGILSLYKPDGVTFLPFDPAVNAQATYRTAYQNPLNIYKKTNVHKWIADSDRNNTYLNAWNIQKTVHDPCPAGWRVALIENYLSLFSNVNQAVKASDNGANVMNSDSVGAHGGMVMAYDTNKKLTTYVRLTGYYYLDSQFAYIGESALIWCGNKLGTASGGETVSYFKIGKTASTKASIVLTGHEREAIPLRCIQERAD</sequence>